<name>A0AAU9ECR8_9BACT</name>
<dbReference type="Pfam" id="PF22042">
    <property type="entry name" value="EF-G_D2"/>
    <property type="match status" value="1"/>
</dbReference>
<dbReference type="KEGG" id="dmp:FAK_20070"/>
<dbReference type="InterPro" id="IPR035649">
    <property type="entry name" value="EFG_V"/>
</dbReference>
<dbReference type="FunFam" id="3.30.70.870:FF:000016">
    <property type="entry name" value="Translation elongation factor G"/>
    <property type="match status" value="1"/>
</dbReference>
<keyword evidence="5" id="KW-0648">Protein biosynthesis</keyword>
<dbReference type="InterPro" id="IPR005517">
    <property type="entry name" value="Transl_elong_EFG/EF2_IV"/>
</dbReference>
<dbReference type="SUPFAM" id="SSF50447">
    <property type="entry name" value="Translation proteins"/>
    <property type="match status" value="1"/>
</dbReference>
<evidence type="ECO:0000256" key="2">
    <source>
        <dbReference type="ARBA" id="ARBA00017872"/>
    </source>
</evidence>
<dbReference type="GO" id="GO:0003924">
    <property type="term" value="F:GTPase activity"/>
    <property type="evidence" value="ECO:0007669"/>
    <property type="project" value="InterPro"/>
</dbReference>
<dbReference type="FunFam" id="3.30.70.240:FF:000001">
    <property type="entry name" value="Elongation factor G"/>
    <property type="match status" value="1"/>
</dbReference>
<dbReference type="Gene3D" id="3.30.70.240">
    <property type="match status" value="1"/>
</dbReference>
<dbReference type="PANTHER" id="PTHR43261:SF7">
    <property type="entry name" value="ELONGATION FACTOR G-LIKE PROTEIN"/>
    <property type="match status" value="1"/>
</dbReference>
<proteinExistence type="inferred from homology"/>
<evidence type="ECO:0000256" key="4">
    <source>
        <dbReference type="ARBA" id="ARBA00022768"/>
    </source>
</evidence>
<feature type="domain" description="Tr-type G" evidence="9">
    <location>
        <begin position="7"/>
        <end position="281"/>
    </location>
</feature>
<dbReference type="RefSeq" id="WP_338606613.1">
    <property type="nucleotide sequence ID" value="NZ_AP028679.1"/>
</dbReference>
<dbReference type="GO" id="GO:0005525">
    <property type="term" value="F:GTP binding"/>
    <property type="evidence" value="ECO:0007669"/>
    <property type="project" value="UniProtKB-UniRule"/>
</dbReference>
<evidence type="ECO:0000256" key="3">
    <source>
        <dbReference type="ARBA" id="ARBA00022741"/>
    </source>
</evidence>
<dbReference type="Pfam" id="PF00679">
    <property type="entry name" value="EFG_C"/>
    <property type="match status" value="1"/>
</dbReference>
<dbReference type="InterPro" id="IPR009022">
    <property type="entry name" value="EFG_III"/>
</dbReference>
<dbReference type="AlphaFoldDB" id="A0AAU9ECR8"/>
<dbReference type="SMART" id="SM00838">
    <property type="entry name" value="EFG_C"/>
    <property type="match status" value="1"/>
</dbReference>
<dbReference type="GO" id="GO:0032790">
    <property type="term" value="P:ribosome disassembly"/>
    <property type="evidence" value="ECO:0007669"/>
    <property type="project" value="TreeGrafter"/>
</dbReference>
<dbReference type="NCBIfam" id="NF009379">
    <property type="entry name" value="PRK12740.1-3"/>
    <property type="match status" value="1"/>
</dbReference>
<evidence type="ECO:0000256" key="7">
    <source>
        <dbReference type="ARBA" id="ARBA00024731"/>
    </source>
</evidence>
<keyword evidence="3" id="KW-0547">Nucleotide-binding</keyword>
<evidence type="ECO:0000256" key="5">
    <source>
        <dbReference type="ARBA" id="ARBA00022917"/>
    </source>
</evidence>
<dbReference type="CDD" id="cd16262">
    <property type="entry name" value="EFG_III"/>
    <property type="match status" value="1"/>
</dbReference>
<dbReference type="Gene3D" id="2.40.30.10">
    <property type="entry name" value="Translation factors"/>
    <property type="match status" value="1"/>
</dbReference>
<dbReference type="SMART" id="SM00889">
    <property type="entry name" value="EFG_IV"/>
    <property type="match status" value="1"/>
</dbReference>
<comment type="function">
    <text evidence="7">Catalyzes the GTP-dependent ribosomal translocation step during translation elongation. During this step, the ribosome changes from the pre-translocational (PRE) to the post-translocational (POST) state as the newly formed A-site-bound peptidyl-tRNA and P-site-bound deacylated tRNA move to the P and E sites, respectively. Catalyzes the coordinated movement of the two tRNA molecules, the mRNA and conformational changes in the ribosome.</text>
</comment>
<accession>A0AAU9ECR8</accession>
<dbReference type="SUPFAM" id="SSF54980">
    <property type="entry name" value="EF-G C-terminal domain-like"/>
    <property type="match status" value="2"/>
</dbReference>
<organism evidence="10 11">
    <name type="scientific">Desulfoferula mesophila</name>
    <dbReference type="NCBI Taxonomy" id="3058419"/>
    <lineage>
        <taxon>Bacteria</taxon>
        <taxon>Pseudomonadati</taxon>
        <taxon>Thermodesulfobacteriota</taxon>
        <taxon>Desulfarculia</taxon>
        <taxon>Desulfarculales</taxon>
        <taxon>Desulfarculaceae</taxon>
        <taxon>Desulfoferula</taxon>
    </lineage>
</organism>
<comment type="similarity">
    <text evidence="1">Belongs to the TRAFAC class translation factor GTPase superfamily. Classic translation factor GTPase family. EF-G/EF-2 subfamily.</text>
</comment>
<evidence type="ECO:0000256" key="8">
    <source>
        <dbReference type="NCBIfam" id="TIGR00484"/>
    </source>
</evidence>
<gene>
    <name evidence="10" type="primary">fusA-1</name>
    <name evidence="10" type="ORF">FAK_20070</name>
</gene>
<dbReference type="InterPro" id="IPR041095">
    <property type="entry name" value="EFG_II"/>
</dbReference>
<dbReference type="InterPro" id="IPR053905">
    <property type="entry name" value="EF-G-like_DII"/>
</dbReference>
<dbReference type="PRINTS" id="PR00315">
    <property type="entry name" value="ELONGATNFCT"/>
</dbReference>
<protein>
    <recommendedName>
        <fullName evidence="2 8">Elongation factor G</fullName>
    </recommendedName>
</protein>
<dbReference type="NCBIfam" id="NF009381">
    <property type="entry name" value="PRK12740.1-5"/>
    <property type="match status" value="1"/>
</dbReference>
<dbReference type="Proteomes" id="UP001366166">
    <property type="component" value="Chromosome"/>
</dbReference>
<dbReference type="GO" id="GO:0003746">
    <property type="term" value="F:translation elongation factor activity"/>
    <property type="evidence" value="ECO:0007669"/>
    <property type="project" value="UniProtKB-UniRule"/>
</dbReference>
<dbReference type="InterPro" id="IPR000795">
    <property type="entry name" value="T_Tr_GTP-bd_dom"/>
</dbReference>
<evidence type="ECO:0000256" key="6">
    <source>
        <dbReference type="ARBA" id="ARBA00023134"/>
    </source>
</evidence>
<dbReference type="Gene3D" id="3.30.230.10">
    <property type="match status" value="1"/>
</dbReference>
<dbReference type="SUPFAM" id="SSF54211">
    <property type="entry name" value="Ribosomal protein S5 domain 2-like"/>
    <property type="match status" value="1"/>
</dbReference>
<dbReference type="SUPFAM" id="SSF52540">
    <property type="entry name" value="P-loop containing nucleoside triphosphate hydrolases"/>
    <property type="match status" value="1"/>
</dbReference>
<dbReference type="InterPro" id="IPR047872">
    <property type="entry name" value="EFG_IV"/>
</dbReference>
<evidence type="ECO:0000259" key="9">
    <source>
        <dbReference type="PROSITE" id="PS51722"/>
    </source>
</evidence>
<dbReference type="InterPro" id="IPR035647">
    <property type="entry name" value="EFG_III/V"/>
</dbReference>
<dbReference type="Gene3D" id="3.40.50.300">
    <property type="entry name" value="P-loop containing nucleotide triphosphate hydrolases"/>
    <property type="match status" value="1"/>
</dbReference>
<dbReference type="NCBIfam" id="TIGR00231">
    <property type="entry name" value="small_GTP"/>
    <property type="match status" value="1"/>
</dbReference>
<reference evidence="11" key="1">
    <citation type="journal article" date="2023" name="Arch. Microbiol.">
        <title>Desulfoferula mesophilus gen. nov. sp. nov., a mesophilic sulfate-reducing bacterium isolated from a brackish lake sediment.</title>
        <authorList>
            <person name="Watanabe T."/>
            <person name="Yabe T."/>
            <person name="Tsuji J.M."/>
            <person name="Fukui M."/>
        </authorList>
    </citation>
    <scope>NUCLEOTIDE SEQUENCE [LARGE SCALE GENOMIC DNA]</scope>
    <source>
        <strain evidence="11">12FAK</strain>
    </source>
</reference>
<dbReference type="PROSITE" id="PS51722">
    <property type="entry name" value="G_TR_2"/>
    <property type="match status" value="1"/>
</dbReference>
<dbReference type="InterPro" id="IPR027417">
    <property type="entry name" value="P-loop_NTPase"/>
</dbReference>
<dbReference type="PANTHER" id="PTHR43261">
    <property type="entry name" value="TRANSLATION ELONGATION FACTOR G-RELATED"/>
    <property type="match status" value="1"/>
</dbReference>
<dbReference type="CDD" id="cd04170">
    <property type="entry name" value="EF-G_bact"/>
    <property type="match status" value="1"/>
</dbReference>
<dbReference type="Gene3D" id="3.30.70.870">
    <property type="entry name" value="Elongation Factor G (Translational Gtpase), domain 3"/>
    <property type="match status" value="1"/>
</dbReference>
<dbReference type="CDD" id="cd03713">
    <property type="entry name" value="EFG_mtEFG_C"/>
    <property type="match status" value="1"/>
</dbReference>
<dbReference type="InterPro" id="IPR005225">
    <property type="entry name" value="Small_GTP-bd"/>
</dbReference>
<dbReference type="CDD" id="cd04088">
    <property type="entry name" value="EFG_mtEFG_II"/>
    <property type="match status" value="1"/>
</dbReference>
<dbReference type="InterPro" id="IPR009000">
    <property type="entry name" value="Transl_B-barrel_sf"/>
</dbReference>
<dbReference type="InterPro" id="IPR000640">
    <property type="entry name" value="EFG_V-like"/>
</dbReference>
<keyword evidence="4 10" id="KW-0251">Elongation factor</keyword>
<dbReference type="NCBIfam" id="TIGR00484">
    <property type="entry name" value="EF-G"/>
    <property type="match status" value="1"/>
</dbReference>
<dbReference type="FunFam" id="3.30.230.10:FF:000003">
    <property type="entry name" value="Elongation factor G"/>
    <property type="match status" value="1"/>
</dbReference>
<evidence type="ECO:0000313" key="11">
    <source>
        <dbReference type="Proteomes" id="UP001366166"/>
    </source>
</evidence>
<evidence type="ECO:0000313" key="10">
    <source>
        <dbReference type="EMBL" id="BEQ14941.1"/>
    </source>
</evidence>
<dbReference type="InterPro" id="IPR020568">
    <property type="entry name" value="Ribosomal_Su5_D2-typ_SF"/>
</dbReference>
<dbReference type="Pfam" id="PF00009">
    <property type="entry name" value="GTP_EFTU"/>
    <property type="match status" value="1"/>
</dbReference>
<dbReference type="InterPro" id="IPR014721">
    <property type="entry name" value="Ribsml_uS5_D2-typ_fold_subgr"/>
</dbReference>
<evidence type="ECO:0000256" key="1">
    <source>
        <dbReference type="ARBA" id="ARBA00005870"/>
    </source>
</evidence>
<dbReference type="CDD" id="cd01434">
    <property type="entry name" value="EFG_mtEFG1_IV"/>
    <property type="match status" value="1"/>
</dbReference>
<dbReference type="Pfam" id="PF03764">
    <property type="entry name" value="EFG_IV"/>
    <property type="match status" value="1"/>
</dbReference>
<dbReference type="NCBIfam" id="NF009891">
    <property type="entry name" value="PRK13351.1-1"/>
    <property type="match status" value="1"/>
</dbReference>
<dbReference type="InterPro" id="IPR004540">
    <property type="entry name" value="Transl_elong_EFG/EF2"/>
</dbReference>
<keyword evidence="11" id="KW-1185">Reference proteome</keyword>
<sequence>MSIDKIKATRTVAIVGHGGGGKTSLAEAMLFNAKATDRLGKVDEGTTTLDWEPEEAKRGGSISASFGHYGFNKFTVNFVDAPGDDNFLSDAAAALRAVDGVVMVADAIDGVKVQGEKVWQFVDKAGLPALVVVNKMDRERADFDAAVNMIPDMLGIKAIKLQIPMGAADSFTGVVDLLANKAYTFAADGSGKMTTGEVPDDFADAVEAARETLIEDIAEADDTLMERYLEGEELSADDLAKGLAKGVADRLFLPVAATAALKNMGVQPVMDLINRLLPSPITRGAVAGINPKDGSETSCQPDPAAPFAGLVFKTVADPFAGRLSMVRIFAGTLSSDMQLINPNRDAKERFGQLYLQTGKTQKTVSEALPGDIVAIPKLKETRTGDTLYAAGANIQFETIEPLPAVISYAIEAKEKGDEEKVFAGINRLLEEDPTLRLDRDPQTNEALLSGMGSVHIETTLDRLKRKFGVEVNLKTPKVPYRETIKGSIRVQGRYKKQTGGRGQFGDTWLEISPSDNPGEGYVFVDEIVGGSIPRQYIPAVEKGIGEALLGGVLAGYPMVDVKVRLVDGSFHPVDSSEMAFKVAGSMGFKKGAAQCKPTLLEPIMLLTVTVPEDAMGDVMGDISSRRGRVLGMDSKGSLQVISAHVPMSELLTYQPELTSMTGGRGAFTMELDHYEEVPGDVQAKIVEAYQQAKEEGN</sequence>
<dbReference type="EMBL" id="AP028679">
    <property type="protein sequence ID" value="BEQ14941.1"/>
    <property type="molecule type" value="Genomic_DNA"/>
</dbReference>
<keyword evidence="6" id="KW-0342">GTP-binding</keyword>
<dbReference type="Pfam" id="PF14492">
    <property type="entry name" value="EFG_III"/>
    <property type="match status" value="1"/>
</dbReference>